<dbReference type="Proteomes" id="UP000600214">
    <property type="component" value="Unassembled WGS sequence"/>
</dbReference>
<dbReference type="Pfam" id="PF10626">
    <property type="entry name" value="TraO"/>
    <property type="match status" value="1"/>
</dbReference>
<dbReference type="InterPro" id="IPR018899">
    <property type="entry name" value="Conjug_transposon_Tra0"/>
</dbReference>
<keyword evidence="1" id="KW-0732">Signal</keyword>
<keyword evidence="3" id="KW-1185">Reference proteome</keyword>
<name>A0ABQ1ZDS3_9BACT</name>
<evidence type="ECO:0000313" key="2">
    <source>
        <dbReference type="EMBL" id="GGH55725.1"/>
    </source>
</evidence>
<protein>
    <recommendedName>
        <fullName evidence="4">Outer membrane protein beta-barrel domain-containing protein</fullName>
    </recommendedName>
</protein>
<feature type="signal peptide" evidence="1">
    <location>
        <begin position="1"/>
        <end position="19"/>
    </location>
</feature>
<proteinExistence type="predicted"/>
<evidence type="ECO:0008006" key="4">
    <source>
        <dbReference type="Google" id="ProtNLM"/>
    </source>
</evidence>
<gene>
    <name evidence="2" type="ORF">GCM10007423_63570</name>
</gene>
<accession>A0ABQ1ZDS3</accession>
<comment type="caution">
    <text evidence="2">The sequence shown here is derived from an EMBL/GenBank/DDBJ whole genome shotgun (WGS) entry which is preliminary data.</text>
</comment>
<feature type="chain" id="PRO_5047281430" description="Outer membrane protein beta-barrel domain-containing protein" evidence="1">
    <location>
        <begin position="20"/>
        <end position="179"/>
    </location>
</feature>
<reference evidence="3" key="1">
    <citation type="journal article" date="2019" name="Int. J. Syst. Evol. Microbiol.">
        <title>The Global Catalogue of Microorganisms (GCM) 10K type strain sequencing project: providing services to taxonomists for standard genome sequencing and annotation.</title>
        <authorList>
            <consortium name="The Broad Institute Genomics Platform"/>
            <consortium name="The Broad Institute Genome Sequencing Center for Infectious Disease"/>
            <person name="Wu L."/>
            <person name="Ma J."/>
        </authorList>
    </citation>
    <scope>NUCLEOTIDE SEQUENCE [LARGE SCALE GENOMIC DNA]</scope>
    <source>
        <strain evidence="3">CGMCC 1.15288</strain>
    </source>
</reference>
<evidence type="ECO:0000313" key="3">
    <source>
        <dbReference type="Proteomes" id="UP000600214"/>
    </source>
</evidence>
<evidence type="ECO:0000256" key="1">
    <source>
        <dbReference type="SAM" id="SignalP"/>
    </source>
</evidence>
<dbReference type="RefSeq" id="WP_188939358.1">
    <property type="nucleotide sequence ID" value="NZ_BMIA01000009.1"/>
</dbReference>
<organism evidence="2 3">
    <name type="scientific">Dyadobacter endophyticus</name>
    <dbReference type="NCBI Taxonomy" id="1749036"/>
    <lineage>
        <taxon>Bacteria</taxon>
        <taxon>Pseudomonadati</taxon>
        <taxon>Bacteroidota</taxon>
        <taxon>Cytophagia</taxon>
        <taxon>Cytophagales</taxon>
        <taxon>Spirosomataceae</taxon>
        <taxon>Dyadobacter</taxon>
    </lineage>
</organism>
<sequence length="179" mass="20488">MRYILIASLILLCSAFTNAQVHIKNQHYVQVNAGGYDKLIHPDFDNFFLQVEYGKYSKRLNTRGFAFLYAKKLSGNLIPVEKYQASFKQELNIFSSADLRSTFKVLGTIDFGYESINRDKEYSGPNYVSSKSAFILGLGTGAEYEFSPIVIGTRVTYNFLSNYQKFTTYPYIGLKFHLK</sequence>
<dbReference type="EMBL" id="BMIA01000009">
    <property type="protein sequence ID" value="GGH55725.1"/>
    <property type="molecule type" value="Genomic_DNA"/>
</dbReference>